<dbReference type="PANTHER" id="PTHR33284">
    <property type="entry name" value="RIBOSOMAL PROTEIN L25/GLN-TRNA SYNTHETASE, ANTI-CODON-BINDING DOMAIN-CONTAINING PROTEIN"/>
    <property type="match status" value="1"/>
</dbReference>
<evidence type="ECO:0000313" key="9">
    <source>
        <dbReference type="EMBL" id="WRL64706.1"/>
    </source>
</evidence>
<dbReference type="InterPro" id="IPR020056">
    <property type="entry name" value="Rbsml_bL25/Gln-tRNA_synth_N"/>
</dbReference>
<dbReference type="InterPro" id="IPR029751">
    <property type="entry name" value="Ribosomal_L25_dom"/>
</dbReference>
<accession>A0ABZ1B1M2</accession>
<dbReference type="InterPro" id="IPR020930">
    <property type="entry name" value="Ribosomal_uL5_bac-type"/>
</dbReference>
<organism evidence="9 10">
    <name type="scientific">Blastococcus brunescens</name>
    <dbReference type="NCBI Taxonomy" id="1564165"/>
    <lineage>
        <taxon>Bacteria</taxon>
        <taxon>Bacillati</taxon>
        <taxon>Actinomycetota</taxon>
        <taxon>Actinomycetes</taxon>
        <taxon>Geodermatophilales</taxon>
        <taxon>Geodermatophilaceae</taxon>
        <taxon>Blastococcus</taxon>
    </lineage>
</organism>
<dbReference type="Pfam" id="PF14693">
    <property type="entry name" value="Ribosomal_TL5_C"/>
    <property type="match status" value="1"/>
</dbReference>
<dbReference type="NCBIfam" id="TIGR00731">
    <property type="entry name" value="bL25_bact_ctc"/>
    <property type="match status" value="1"/>
</dbReference>
<dbReference type="Gene3D" id="2.170.120.20">
    <property type="entry name" value="Ribosomal protein L25, beta domain"/>
    <property type="match status" value="1"/>
</dbReference>
<dbReference type="RefSeq" id="WP_324276031.1">
    <property type="nucleotide sequence ID" value="NZ_CP141261.1"/>
</dbReference>
<dbReference type="Proteomes" id="UP001324287">
    <property type="component" value="Chromosome"/>
</dbReference>
<reference evidence="9 10" key="1">
    <citation type="submission" date="2023-12" db="EMBL/GenBank/DDBJ databases">
        <title>Blastococcus brunescens sp. nov., an actonobacterium isolated from sandstone collected in sahara desert.</title>
        <authorList>
            <person name="Gtari M."/>
            <person name="Ghodhbane F."/>
        </authorList>
    </citation>
    <scope>NUCLEOTIDE SEQUENCE [LARGE SCALE GENOMIC DNA]</scope>
    <source>
        <strain evidence="9 10">BMG 8361</strain>
    </source>
</reference>
<protein>
    <recommendedName>
        <fullName evidence="5">Large ribosomal subunit protein bL25</fullName>
    </recommendedName>
    <alternativeName>
        <fullName evidence="5">General stress protein CTC</fullName>
    </alternativeName>
</protein>
<dbReference type="GO" id="GO:0005840">
    <property type="term" value="C:ribosome"/>
    <property type="evidence" value="ECO:0007669"/>
    <property type="project" value="UniProtKB-KW"/>
</dbReference>
<evidence type="ECO:0000256" key="6">
    <source>
        <dbReference type="SAM" id="MobiDB-lite"/>
    </source>
</evidence>
<keyword evidence="2 5" id="KW-0694">RNA-binding</keyword>
<dbReference type="Gene3D" id="2.40.240.10">
    <property type="entry name" value="Ribosomal Protein L25, Chain P"/>
    <property type="match status" value="1"/>
</dbReference>
<dbReference type="InterPro" id="IPR020057">
    <property type="entry name" value="Ribosomal_bL25_b-dom"/>
</dbReference>
<feature type="region of interest" description="Disordered" evidence="6">
    <location>
        <begin position="190"/>
        <end position="238"/>
    </location>
</feature>
<evidence type="ECO:0000256" key="1">
    <source>
        <dbReference type="ARBA" id="ARBA00022730"/>
    </source>
</evidence>
<dbReference type="NCBIfam" id="NF004131">
    <property type="entry name" value="PRK05618.2-1"/>
    <property type="match status" value="1"/>
</dbReference>
<evidence type="ECO:0000256" key="3">
    <source>
        <dbReference type="ARBA" id="ARBA00022980"/>
    </source>
</evidence>
<dbReference type="HAMAP" id="MF_01334">
    <property type="entry name" value="Ribosomal_bL25_CTC"/>
    <property type="match status" value="1"/>
</dbReference>
<comment type="similarity">
    <text evidence="5">Belongs to the bacterial ribosomal protein bL25 family. CTC subfamily.</text>
</comment>
<evidence type="ECO:0000313" key="10">
    <source>
        <dbReference type="Proteomes" id="UP001324287"/>
    </source>
</evidence>
<dbReference type="Pfam" id="PF01386">
    <property type="entry name" value="Ribosomal_L25p"/>
    <property type="match status" value="1"/>
</dbReference>
<dbReference type="InterPro" id="IPR001021">
    <property type="entry name" value="Ribosomal_bL25_long"/>
</dbReference>
<dbReference type="CDD" id="cd00495">
    <property type="entry name" value="Ribosomal_L25_TL5_CTC"/>
    <property type="match status" value="1"/>
</dbReference>
<evidence type="ECO:0000259" key="7">
    <source>
        <dbReference type="Pfam" id="PF01386"/>
    </source>
</evidence>
<keyword evidence="1 5" id="KW-0699">rRNA-binding</keyword>
<evidence type="ECO:0000259" key="8">
    <source>
        <dbReference type="Pfam" id="PF14693"/>
    </source>
</evidence>
<feature type="domain" description="Large ribosomal subunit protein bL25 L25" evidence="7">
    <location>
        <begin position="6"/>
        <end position="92"/>
    </location>
</feature>
<sequence length="238" mass="25065">MADYRLDAETRSEFGKGSARRTRRVGRIPAVLYGHGQDVVHLSLPAREFAAALRNGGSNALLTIVLDGKEQLALTKAVQRDPLKRTHEHVDLLVVRRGEKTTVEVPIIIVGEVAPDTIPNQQLNTVSIEADATKLPDSIEVDVEGRSAGQNITAGDLVLPKGSTLITDAEALVIGFLGAPTAEALEAELAEAEAEVGIEREESGDAEADAGTGDVVPEPQDQGSGESMDSAEKSADNG</sequence>
<dbReference type="SUPFAM" id="SSF50715">
    <property type="entry name" value="Ribosomal protein L25-like"/>
    <property type="match status" value="1"/>
</dbReference>
<dbReference type="InterPro" id="IPR037121">
    <property type="entry name" value="Ribosomal_bL25_C"/>
</dbReference>
<dbReference type="EMBL" id="CP141261">
    <property type="protein sequence ID" value="WRL64706.1"/>
    <property type="molecule type" value="Genomic_DNA"/>
</dbReference>
<keyword evidence="3 5" id="KW-0689">Ribosomal protein</keyword>
<keyword evidence="10" id="KW-1185">Reference proteome</keyword>
<dbReference type="InterPro" id="IPR011035">
    <property type="entry name" value="Ribosomal_bL25/Gln-tRNA_synth"/>
</dbReference>
<dbReference type="PANTHER" id="PTHR33284:SF1">
    <property type="entry name" value="RIBOSOMAL PROTEIN L25_GLN-TRNA SYNTHETASE, ANTI-CODON-BINDING DOMAIN-CONTAINING PROTEIN"/>
    <property type="match status" value="1"/>
</dbReference>
<keyword evidence="4 5" id="KW-0687">Ribonucleoprotein</keyword>
<feature type="domain" description="Large ribosomal subunit protein bL25 beta" evidence="8">
    <location>
        <begin position="100"/>
        <end position="174"/>
    </location>
</feature>
<gene>
    <name evidence="5" type="primary">rplY</name>
    <name evidence="5" type="synonym">ctc</name>
    <name evidence="9" type="ORF">U6N30_02690</name>
</gene>
<evidence type="ECO:0000256" key="5">
    <source>
        <dbReference type="HAMAP-Rule" id="MF_01334"/>
    </source>
</evidence>
<proteinExistence type="inferred from homology"/>
<evidence type="ECO:0000256" key="4">
    <source>
        <dbReference type="ARBA" id="ARBA00023274"/>
    </source>
</evidence>
<evidence type="ECO:0000256" key="2">
    <source>
        <dbReference type="ARBA" id="ARBA00022884"/>
    </source>
</evidence>
<name>A0ABZ1B1M2_9ACTN</name>
<comment type="function">
    <text evidence="5">This is one of the proteins that binds to the 5S RNA in the ribosome where it forms part of the central protuberance.</text>
</comment>
<comment type="subunit">
    <text evidence="5">Part of the 50S ribosomal subunit; part of the 5S rRNA/L5/L18/L25 subcomplex. Contacts the 5S rRNA. Binds to the 5S rRNA independently of L5 and L18.</text>
</comment>